<accession>A0A1T3MTB7</accession>
<comment type="caution">
    <text evidence="1">The sequence shown here is derived from an EMBL/GenBank/DDBJ whole genome shotgun (WGS) entry which is preliminary data.</text>
</comment>
<reference evidence="1 2" key="1">
    <citation type="submission" date="2016-06" db="EMBL/GenBank/DDBJ databases">
        <title>Revisiting the taxonomy of the Elizabethkingia Genus based on Whole-Genome Sequencing, Optical Mapping, and MALDI-TOF.</title>
        <authorList>
            <person name="Nicholson A.C."/>
        </authorList>
    </citation>
    <scope>NUCLEOTIDE SEQUENCE [LARGE SCALE GENOMIC DNA]</scope>
    <source>
        <strain evidence="1 2">G4070</strain>
    </source>
</reference>
<dbReference type="InterPro" id="IPR025850">
    <property type="entry name" value="SUKH-3"/>
</dbReference>
<sequence length="166" mass="19538">MRFSDKRIITRLLESGWFDGRNILKNLEFPIEGYPLEAKKFLQEYGLLKVQDVEYDNEYQRYIASYFEINPMIGKGHYDSDGDFTYYSSILGKQIFNLGYFKPDGYYICCDADGRVYKIGEYCFYVGGDLYEGIENILLMNTLKSLQLDEDTGKWWNMDGEYVKLP</sequence>
<evidence type="ECO:0000313" key="2">
    <source>
        <dbReference type="Proteomes" id="UP000190813"/>
    </source>
</evidence>
<organism evidence="1 2">
    <name type="scientific">Elizabethkingia occulta</name>
    <dbReference type="NCBI Taxonomy" id="1867263"/>
    <lineage>
        <taxon>Bacteria</taxon>
        <taxon>Pseudomonadati</taxon>
        <taxon>Bacteroidota</taxon>
        <taxon>Flavobacteriia</taxon>
        <taxon>Flavobacteriales</taxon>
        <taxon>Weeksellaceae</taxon>
        <taxon>Elizabethkingia</taxon>
    </lineage>
</organism>
<dbReference type="Pfam" id="PF14433">
    <property type="entry name" value="SUKH-3"/>
    <property type="match status" value="1"/>
</dbReference>
<dbReference type="EMBL" id="MAHX01000006">
    <property type="protein sequence ID" value="OPC67882.1"/>
    <property type="molecule type" value="Genomic_DNA"/>
</dbReference>
<dbReference type="AlphaFoldDB" id="A0A1T3MTB7"/>
<gene>
    <name evidence="1" type="ORF">BAZ10_14900</name>
</gene>
<dbReference type="RefSeq" id="WP_078771014.1">
    <property type="nucleotide sequence ID" value="NZ_CBCSBR010000019.1"/>
</dbReference>
<protein>
    <recommendedName>
        <fullName evidence="3">SUKH-3 domain containing protein</fullName>
    </recommendedName>
</protein>
<name>A0A1T3MTB7_9FLAO</name>
<evidence type="ECO:0000313" key="1">
    <source>
        <dbReference type="EMBL" id="OPC67882.1"/>
    </source>
</evidence>
<proteinExistence type="predicted"/>
<evidence type="ECO:0008006" key="3">
    <source>
        <dbReference type="Google" id="ProtNLM"/>
    </source>
</evidence>
<keyword evidence="2" id="KW-1185">Reference proteome</keyword>
<dbReference type="Proteomes" id="UP000190813">
    <property type="component" value="Unassembled WGS sequence"/>
</dbReference>